<reference evidence="1" key="1">
    <citation type="submission" date="2018-02" db="EMBL/GenBank/DDBJ databases">
        <title>Rhizophora mucronata_Transcriptome.</title>
        <authorList>
            <person name="Meera S.P."/>
            <person name="Sreeshan A."/>
            <person name="Augustine A."/>
        </authorList>
    </citation>
    <scope>NUCLEOTIDE SEQUENCE</scope>
    <source>
        <tissue evidence="1">Leaf</tissue>
    </source>
</reference>
<name>A0A2P2NNH5_RHIMU</name>
<protein>
    <submittedName>
        <fullName evidence="1">Uncharacterized protein</fullName>
    </submittedName>
</protein>
<proteinExistence type="predicted"/>
<sequence>MLDTSDAALST</sequence>
<organism evidence="1">
    <name type="scientific">Rhizophora mucronata</name>
    <name type="common">Asiatic mangrove</name>
    <dbReference type="NCBI Taxonomy" id="61149"/>
    <lineage>
        <taxon>Eukaryota</taxon>
        <taxon>Viridiplantae</taxon>
        <taxon>Streptophyta</taxon>
        <taxon>Embryophyta</taxon>
        <taxon>Tracheophyta</taxon>
        <taxon>Spermatophyta</taxon>
        <taxon>Magnoliopsida</taxon>
        <taxon>eudicotyledons</taxon>
        <taxon>Gunneridae</taxon>
        <taxon>Pentapetalae</taxon>
        <taxon>rosids</taxon>
        <taxon>fabids</taxon>
        <taxon>Malpighiales</taxon>
        <taxon>Rhizophoraceae</taxon>
        <taxon>Rhizophora</taxon>
    </lineage>
</organism>
<accession>A0A2P2NNH5</accession>
<evidence type="ECO:0000313" key="1">
    <source>
        <dbReference type="EMBL" id="MBX43940.1"/>
    </source>
</evidence>
<dbReference type="EMBL" id="GGEC01063456">
    <property type="protein sequence ID" value="MBX43940.1"/>
    <property type="molecule type" value="Transcribed_RNA"/>
</dbReference>